<dbReference type="EC" id="6.3.4.19" evidence="8"/>
<name>A0A9D9EU18_9BACT</name>
<evidence type="ECO:0000313" key="11">
    <source>
        <dbReference type="Proteomes" id="UP000823661"/>
    </source>
</evidence>
<dbReference type="CDD" id="cd01992">
    <property type="entry name" value="TilS_N"/>
    <property type="match status" value="1"/>
</dbReference>
<proteinExistence type="inferred from homology"/>
<feature type="domain" description="Lysidine-tRNA(Ile) synthetase C-terminal" evidence="9">
    <location>
        <begin position="420"/>
        <end position="496"/>
    </location>
</feature>
<evidence type="ECO:0000256" key="6">
    <source>
        <dbReference type="ARBA" id="ARBA00022840"/>
    </source>
</evidence>
<dbReference type="GO" id="GO:0006400">
    <property type="term" value="P:tRNA modification"/>
    <property type="evidence" value="ECO:0007669"/>
    <property type="project" value="UniProtKB-UniRule"/>
</dbReference>
<dbReference type="EMBL" id="JADIMI010000034">
    <property type="protein sequence ID" value="MBO8451970.1"/>
    <property type="molecule type" value="Genomic_DNA"/>
</dbReference>
<evidence type="ECO:0000256" key="7">
    <source>
        <dbReference type="ARBA" id="ARBA00048539"/>
    </source>
</evidence>
<evidence type="ECO:0000256" key="3">
    <source>
        <dbReference type="ARBA" id="ARBA00022598"/>
    </source>
</evidence>
<comment type="similarity">
    <text evidence="8">Belongs to the tRNA(Ile)-lysidine synthase family.</text>
</comment>
<keyword evidence="3 8" id="KW-0436">Ligase</keyword>
<keyword evidence="4 8" id="KW-0819">tRNA processing</keyword>
<accession>A0A9D9EU18</accession>
<dbReference type="InterPro" id="IPR012796">
    <property type="entry name" value="Lysidine-tRNA-synth_C"/>
</dbReference>
<dbReference type="InterPro" id="IPR014729">
    <property type="entry name" value="Rossmann-like_a/b/a_fold"/>
</dbReference>
<evidence type="ECO:0000256" key="1">
    <source>
        <dbReference type="ARBA" id="ARBA00004496"/>
    </source>
</evidence>
<keyword evidence="6 8" id="KW-0067">ATP-binding</keyword>
<gene>
    <name evidence="8 10" type="primary">tilS</name>
    <name evidence="10" type="ORF">IAC06_03685</name>
</gene>
<dbReference type="GO" id="GO:0005737">
    <property type="term" value="C:cytoplasm"/>
    <property type="evidence" value="ECO:0007669"/>
    <property type="project" value="UniProtKB-SubCell"/>
</dbReference>
<sequence length="499" mass="54951">MQRQFDTALGEMPDTVLDGMRSGEIPGVILAVSGGIDSMCMADLAIHSSLGIRFAVAHCNFHLRGGESDSDAAMVKEWCRNNGIKIYIADFDTAGYASSNSLSIEMAARELRYRWFGQLCSEYGFAGVLVAHNANDNAETLLLNLLRGTGLRGLAGMGRLSCLPCQPGSGRHEPSSVDTPGDMVPFLCRPMIGFTRKQIEGYVRSMNVRYREDSTNADTVYRRNSIRNEVFPLLEKINPSFIKTLNREMGYFSEADGLLRELVMSSTRPEAPRVLREGETGEEVRIGIRSLMSFRHWPYLLYMYLEPYGFNSAVISAVEKLLKASMTDRATLAGKFFRSGTHIMVTASDAIVIRRLDMQDAVMSDAVCDGDGAVTVTGPGRYSLGNDAFTVEVRPRSSFVSLECPAGTVICDSSSLPFPFRCRRWRAGDWMRPLGMRGKKKVSDLFTDLKFDAFRKSSAVVAVQGDGYDGHIGAIVGVRIDDSLKVTGDTAYVLVLSLE</sequence>
<dbReference type="NCBIfam" id="TIGR02433">
    <property type="entry name" value="lysidine_TilS_C"/>
    <property type="match status" value="1"/>
</dbReference>
<feature type="binding site" evidence="8">
    <location>
        <begin position="33"/>
        <end position="38"/>
    </location>
    <ligand>
        <name>ATP</name>
        <dbReference type="ChEBI" id="CHEBI:30616"/>
    </ligand>
</feature>
<dbReference type="AlphaFoldDB" id="A0A9D9EU18"/>
<dbReference type="GO" id="GO:0005524">
    <property type="term" value="F:ATP binding"/>
    <property type="evidence" value="ECO:0007669"/>
    <property type="project" value="UniProtKB-UniRule"/>
</dbReference>
<keyword evidence="5 8" id="KW-0547">Nucleotide-binding</keyword>
<dbReference type="SUPFAM" id="SSF56037">
    <property type="entry name" value="PheT/TilS domain"/>
    <property type="match status" value="1"/>
</dbReference>
<evidence type="ECO:0000259" key="9">
    <source>
        <dbReference type="SMART" id="SM00977"/>
    </source>
</evidence>
<dbReference type="Proteomes" id="UP000823661">
    <property type="component" value="Unassembled WGS sequence"/>
</dbReference>
<evidence type="ECO:0000313" key="10">
    <source>
        <dbReference type="EMBL" id="MBO8451970.1"/>
    </source>
</evidence>
<dbReference type="InterPro" id="IPR012094">
    <property type="entry name" value="tRNA_Ile_lys_synt"/>
</dbReference>
<protein>
    <recommendedName>
        <fullName evidence="8">tRNA(Ile)-lysidine synthase</fullName>
        <ecNumber evidence="8">6.3.4.19</ecNumber>
    </recommendedName>
    <alternativeName>
        <fullName evidence="8">tRNA(Ile)-2-lysyl-cytidine synthase</fullName>
    </alternativeName>
    <alternativeName>
        <fullName evidence="8">tRNA(Ile)-lysidine synthetase</fullName>
    </alternativeName>
</protein>
<dbReference type="HAMAP" id="MF_01161">
    <property type="entry name" value="tRNA_Ile_lys_synt"/>
    <property type="match status" value="1"/>
</dbReference>
<comment type="domain">
    <text evidence="8">The N-terminal region contains the highly conserved SGGXDS motif, predicted to be a P-loop motif involved in ATP binding.</text>
</comment>
<comment type="subcellular location">
    <subcellularLocation>
        <location evidence="1 8">Cytoplasm</location>
    </subcellularLocation>
</comment>
<dbReference type="Gene3D" id="3.40.50.620">
    <property type="entry name" value="HUPs"/>
    <property type="match status" value="1"/>
</dbReference>
<dbReference type="PANTHER" id="PTHR43033:SF1">
    <property type="entry name" value="TRNA(ILE)-LYSIDINE SYNTHASE-RELATED"/>
    <property type="match status" value="1"/>
</dbReference>
<reference evidence="10" key="1">
    <citation type="submission" date="2020-10" db="EMBL/GenBank/DDBJ databases">
        <authorList>
            <person name="Gilroy R."/>
        </authorList>
    </citation>
    <scope>NUCLEOTIDE SEQUENCE</scope>
    <source>
        <strain evidence="10">B1-20833</strain>
    </source>
</reference>
<dbReference type="Pfam" id="PF01171">
    <property type="entry name" value="ATP_bind_3"/>
    <property type="match status" value="1"/>
</dbReference>
<evidence type="ECO:0000256" key="4">
    <source>
        <dbReference type="ARBA" id="ARBA00022694"/>
    </source>
</evidence>
<evidence type="ECO:0000256" key="8">
    <source>
        <dbReference type="HAMAP-Rule" id="MF_01161"/>
    </source>
</evidence>
<dbReference type="SMART" id="SM00977">
    <property type="entry name" value="TilS_C"/>
    <property type="match status" value="1"/>
</dbReference>
<dbReference type="NCBIfam" id="TIGR02432">
    <property type="entry name" value="lysidine_TilS_N"/>
    <property type="match status" value="1"/>
</dbReference>
<dbReference type="PANTHER" id="PTHR43033">
    <property type="entry name" value="TRNA(ILE)-LYSIDINE SYNTHASE-RELATED"/>
    <property type="match status" value="1"/>
</dbReference>
<evidence type="ECO:0000256" key="5">
    <source>
        <dbReference type="ARBA" id="ARBA00022741"/>
    </source>
</evidence>
<keyword evidence="2 8" id="KW-0963">Cytoplasm</keyword>
<dbReference type="InterPro" id="IPR012795">
    <property type="entry name" value="tRNA_Ile_lys_synt_N"/>
</dbReference>
<reference evidence="10" key="2">
    <citation type="journal article" date="2021" name="PeerJ">
        <title>Extensive microbial diversity within the chicken gut microbiome revealed by metagenomics and culture.</title>
        <authorList>
            <person name="Gilroy R."/>
            <person name="Ravi A."/>
            <person name="Getino M."/>
            <person name="Pursley I."/>
            <person name="Horton D.L."/>
            <person name="Alikhan N.F."/>
            <person name="Baker D."/>
            <person name="Gharbi K."/>
            <person name="Hall N."/>
            <person name="Watson M."/>
            <person name="Adriaenssens E.M."/>
            <person name="Foster-Nyarko E."/>
            <person name="Jarju S."/>
            <person name="Secka A."/>
            <person name="Antonio M."/>
            <person name="Oren A."/>
            <person name="Chaudhuri R.R."/>
            <person name="La Ragione R."/>
            <person name="Hildebrand F."/>
            <person name="Pallen M.J."/>
        </authorList>
    </citation>
    <scope>NUCLEOTIDE SEQUENCE</scope>
    <source>
        <strain evidence="10">B1-20833</strain>
    </source>
</reference>
<dbReference type="InterPro" id="IPR011063">
    <property type="entry name" value="TilS/TtcA_N"/>
</dbReference>
<organism evidence="10 11">
    <name type="scientific">Candidatus Cryptobacteroides intestinavium</name>
    <dbReference type="NCBI Taxonomy" id="2840766"/>
    <lineage>
        <taxon>Bacteria</taxon>
        <taxon>Pseudomonadati</taxon>
        <taxon>Bacteroidota</taxon>
        <taxon>Bacteroidia</taxon>
        <taxon>Bacteroidales</taxon>
        <taxon>Candidatus Cryptobacteroides</taxon>
    </lineage>
</organism>
<comment type="function">
    <text evidence="8">Ligates lysine onto the cytidine present at position 34 of the AUA codon-specific tRNA(Ile) that contains the anticodon CAU, in an ATP-dependent manner. Cytidine is converted to lysidine, thus changing the amino acid specificity of the tRNA from methionine to isoleucine.</text>
</comment>
<dbReference type="SUPFAM" id="SSF52402">
    <property type="entry name" value="Adenine nucleotide alpha hydrolases-like"/>
    <property type="match status" value="1"/>
</dbReference>
<comment type="catalytic activity">
    <reaction evidence="7 8">
        <text>cytidine(34) in tRNA(Ile2) + L-lysine + ATP = lysidine(34) in tRNA(Ile2) + AMP + diphosphate + H(+)</text>
        <dbReference type="Rhea" id="RHEA:43744"/>
        <dbReference type="Rhea" id="RHEA-COMP:10625"/>
        <dbReference type="Rhea" id="RHEA-COMP:10670"/>
        <dbReference type="ChEBI" id="CHEBI:15378"/>
        <dbReference type="ChEBI" id="CHEBI:30616"/>
        <dbReference type="ChEBI" id="CHEBI:32551"/>
        <dbReference type="ChEBI" id="CHEBI:33019"/>
        <dbReference type="ChEBI" id="CHEBI:82748"/>
        <dbReference type="ChEBI" id="CHEBI:83665"/>
        <dbReference type="ChEBI" id="CHEBI:456215"/>
        <dbReference type="EC" id="6.3.4.19"/>
    </reaction>
</comment>
<comment type="caution">
    <text evidence="10">The sequence shown here is derived from an EMBL/GenBank/DDBJ whole genome shotgun (WGS) entry which is preliminary data.</text>
</comment>
<evidence type="ECO:0000256" key="2">
    <source>
        <dbReference type="ARBA" id="ARBA00022490"/>
    </source>
</evidence>
<dbReference type="GO" id="GO:0032267">
    <property type="term" value="F:tRNA(Ile)-lysidine synthase activity"/>
    <property type="evidence" value="ECO:0007669"/>
    <property type="project" value="UniProtKB-EC"/>
</dbReference>